<dbReference type="GO" id="GO:0003941">
    <property type="term" value="F:L-serine ammonia-lyase activity"/>
    <property type="evidence" value="ECO:0007669"/>
    <property type="project" value="TreeGrafter"/>
</dbReference>
<dbReference type="PANTHER" id="PTHR48078:SF6">
    <property type="entry name" value="L-THREONINE DEHYDRATASE CATABOLIC TDCB"/>
    <property type="match status" value="1"/>
</dbReference>
<comment type="cofactor">
    <cofactor evidence="1">
        <name>pyridoxal 5'-phosphate</name>
        <dbReference type="ChEBI" id="CHEBI:597326"/>
    </cofactor>
</comment>
<evidence type="ECO:0000313" key="5">
    <source>
        <dbReference type="EMBL" id="AWS00723.1"/>
    </source>
</evidence>
<dbReference type="RefSeq" id="WP_110369847.1">
    <property type="nucleotide sequence ID" value="NZ_CP029287.2"/>
</dbReference>
<dbReference type="NCBIfam" id="NF005035">
    <property type="entry name" value="PRK06450.1"/>
    <property type="match status" value="1"/>
</dbReference>
<dbReference type="InterPro" id="IPR050147">
    <property type="entry name" value="Ser/Thr_Dehydratase"/>
</dbReference>
<dbReference type="AlphaFoldDB" id="A0A2U9IXJ5"/>
<evidence type="ECO:0000256" key="1">
    <source>
        <dbReference type="ARBA" id="ARBA00001933"/>
    </source>
</evidence>
<feature type="domain" description="Tryptophan synthase beta chain-like PALP" evidence="4">
    <location>
        <begin position="49"/>
        <end position="327"/>
    </location>
</feature>
<evidence type="ECO:0000313" key="6">
    <source>
        <dbReference type="Proteomes" id="UP000247586"/>
    </source>
</evidence>
<evidence type="ECO:0000256" key="3">
    <source>
        <dbReference type="ARBA" id="ARBA00023239"/>
    </source>
</evidence>
<dbReference type="Proteomes" id="UP000247586">
    <property type="component" value="Chromosome"/>
</dbReference>
<dbReference type="GO" id="GO:0006565">
    <property type="term" value="P:L-serine catabolic process"/>
    <property type="evidence" value="ECO:0007669"/>
    <property type="project" value="TreeGrafter"/>
</dbReference>
<dbReference type="OrthoDB" id="10138at2157"/>
<dbReference type="GeneID" id="36836014"/>
<dbReference type="GO" id="GO:0004795">
    <property type="term" value="F:threonine synthase activity"/>
    <property type="evidence" value="ECO:0007669"/>
    <property type="project" value="UniProtKB-EC"/>
</dbReference>
<keyword evidence="3 5" id="KW-0456">Lyase</keyword>
<accession>A0A2U9IXJ5</accession>
<dbReference type="SUPFAM" id="SSF53686">
    <property type="entry name" value="Tryptophan synthase beta subunit-like PLP-dependent enzymes"/>
    <property type="match status" value="1"/>
</dbReference>
<protein>
    <submittedName>
        <fullName evidence="5">Threonine synthase</fullName>
        <ecNumber evidence="5">4.2.3.1</ecNumber>
    </submittedName>
</protein>
<proteinExistence type="predicted"/>
<name>A0A2U9IXJ5_9CREN</name>
<dbReference type="EMBL" id="CP029287">
    <property type="protein sequence ID" value="AWS00723.1"/>
    <property type="molecule type" value="Genomic_DNA"/>
</dbReference>
<dbReference type="EC" id="4.2.3.1" evidence="5"/>
<dbReference type="PANTHER" id="PTHR48078">
    <property type="entry name" value="THREONINE DEHYDRATASE, MITOCHONDRIAL-RELATED"/>
    <property type="match status" value="1"/>
</dbReference>
<keyword evidence="6" id="KW-1185">Reference proteome</keyword>
<dbReference type="Gene3D" id="3.40.50.1100">
    <property type="match status" value="2"/>
</dbReference>
<reference evidence="5" key="1">
    <citation type="submission" date="2018-05" db="EMBL/GenBank/DDBJ databases">
        <title>Complete Genome Sequences of Extremely Thermoacidophilic, Metal-Mobilizing Type-Strain Members of the Archaeal Family Sulfolobaceae: Acidianus brierleyi DSM-1651T, Acidianus sulfidivorans DSM-18786T, Metallosphaera hakonensis DSM-7519T, and Metallosphaera prunae DSM-10039T.</title>
        <authorList>
            <person name="Counts J.A."/>
            <person name="Kelly R.M."/>
        </authorList>
    </citation>
    <scope>NUCLEOTIDE SEQUENCE [LARGE SCALE GENOMIC DNA]</scope>
    <source>
        <strain evidence="5">HO1-1</strain>
    </source>
</reference>
<dbReference type="GO" id="GO:0004794">
    <property type="term" value="F:threonine deaminase activity"/>
    <property type="evidence" value="ECO:0007669"/>
    <property type="project" value="TreeGrafter"/>
</dbReference>
<gene>
    <name evidence="5" type="ORF">DFR87_11690</name>
</gene>
<organism evidence="5 6">
    <name type="scientific">Metallosphaera hakonensis JCM 8857 = DSM 7519</name>
    <dbReference type="NCBI Taxonomy" id="1293036"/>
    <lineage>
        <taxon>Archaea</taxon>
        <taxon>Thermoproteota</taxon>
        <taxon>Thermoprotei</taxon>
        <taxon>Sulfolobales</taxon>
        <taxon>Sulfolobaceae</taxon>
        <taxon>Metallosphaera</taxon>
    </lineage>
</organism>
<dbReference type="InterPro" id="IPR036052">
    <property type="entry name" value="TrpB-like_PALP_sf"/>
</dbReference>
<dbReference type="STRING" id="1293036.GCA_001315825_02021"/>
<dbReference type="KEGG" id="mhk:DFR87_11690"/>
<evidence type="ECO:0000259" key="4">
    <source>
        <dbReference type="Pfam" id="PF00291"/>
    </source>
</evidence>
<sequence>MMKAVCMKCGKQREGNEIRCKCGGVFKIDVDIPFSKELRENFPYVRKWISLREWNTPSIKVQGMTLKLDFLNPTGSYKDRGSVTLVSSLAQRGIREISEDSSGNAGSSIAAYGAMAGIKVKIFVPSTARGGKLKQIEAYGAEVVKIDGTREDVSRAAESSGAYYASHVLQPEFRDGIRSLAYELARDNRWKSPGEVFLPTSAGTLLLGIYEGFKHLLSEGIVDRMPKLVAVQTEQVSPLCSRIRGLKYSPPPRITSVADALVSTNPVLMDQMTRVLEETGDCVIVNEKEIMESWTYLARKGILVEYSSAVALAGARKYEVTDPVIVLTGNGLKVL</sequence>
<evidence type="ECO:0000256" key="2">
    <source>
        <dbReference type="ARBA" id="ARBA00022898"/>
    </source>
</evidence>
<dbReference type="Pfam" id="PF00291">
    <property type="entry name" value="PALP"/>
    <property type="match status" value="1"/>
</dbReference>
<dbReference type="InterPro" id="IPR001926">
    <property type="entry name" value="TrpB-like_PALP"/>
</dbReference>
<dbReference type="GO" id="GO:0009097">
    <property type="term" value="P:isoleucine biosynthetic process"/>
    <property type="evidence" value="ECO:0007669"/>
    <property type="project" value="TreeGrafter"/>
</dbReference>
<dbReference type="GO" id="GO:0006567">
    <property type="term" value="P:L-threonine catabolic process"/>
    <property type="evidence" value="ECO:0007669"/>
    <property type="project" value="TreeGrafter"/>
</dbReference>
<keyword evidence="2" id="KW-0663">Pyridoxal phosphate</keyword>